<dbReference type="Proteomes" id="UP000070133">
    <property type="component" value="Unassembled WGS sequence"/>
</dbReference>
<dbReference type="EMBL" id="LFZN01000131">
    <property type="protein sequence ID" value="KXS97847.1"/>
    <property type="molecule type" value="Genomic_DNA"/>
</dbReference>
<reference evidence="2 3" key="1">
    <citation type="submission" date="2015-07" db="EMBL/GenBank/DDBJ databases">
        <title>Comparative genomics of the Sigatoka disease complex on banana suggests a link between parallel evolutionary changes in Pseudocercospora fijiensis and Pseudocercospora eumusae and increased virulence on the banana host.</title>
        <authorList>
            <person name="Chang T.-C."/>
            <person name="Salvucci A."/>
            <person name="Crous P.W."/>
            <person name="Stergiopoulos I."/>
        </authorList>
    </citation>
    <scope>NUCLEOTIDE SEQUENCE [LARGE SCALE GENOMIC DNA]</scope>
    <source>
        <strain evidence="2 3">CBS 114824</strain>
    </source>
</reference>
<feature type="compositionally biased region" description="Basic and acidic residues" evidence="1">
    <location>
        <begin position="123"/>
        <end position="137"/>
    </location>
</feature>
<evidence type="ECO:0000313" key="3">
    <source>
        <dbReference type="Proteomes" id="UP000070133"/>
    </source>
</evidence>
<dbReference type="OrthoDB" id="3645604at2759"/>
<organism evidence="2 3">
    <name type="scientific">Pseudocercospora eumusae</name>
    <dbReference type="NCBI Taxonomy" id="321146"/>
    <lineage>
        <taxon>Eukaryota</taxon>
        <taxon>Fungi</taxon>
        <taxon>Dikarya</taxon>
        <taxon>Ascomycota</taxon>
        <taxon>Pezizomycotina</taxon>
        <taxon>Dothideomycetes</taxon>
        <taxon>Dothideomycetidae</taxon>
        <taxon>Mycosphaerellales</taxon>
        <taxon>Mycosphaerellaceae</taxon>
        <taxon>Pseudocercospora</taxon>
    </lineage>
</organism>
<feature type="compositionally biased region" description="Polar residues" evidence="1">
    <location>
        <begin position="33"/>
        <end position="46"/>
    </location>
</feature>
<feature type="region of interest" description="Disordered" evidence="1">
    <location>
        <begin position="123"/>
        <end position="152"/>
    </location>
</feature>
<protein>
    <submittedName>
        <fullName evidence="2">Uncharacterized protein</fullName>
    </submittedName>
</protein>
<evidence type="ECO:0000313" key="2">
    <source>
        <dbReference type="EMBL" id="KXS97847.1"/>
    </source>
</evidence>
<evidence type="ECO:0000256" key="1">
    <source>
        <dbReference type="SAM" id="MobiDB-lite"/>
    </source>
</evidence>
<sequence>MSHQQPPPAQNEAAMARSCYDAQEKQQRDAPCSQRQFQKFTKNKQPMSVPAQESLEQYSERQQQRNTLRMAAQKSGKEADRALTILKWGGNIQSTLSVIPTERPFQGTNIAMLDHTWPNSFTKESRVERASRPREPLEPEYGEGCDPNKGKMDQEATVNMEEFFDFGRYYEDEADTVKVSQATEEERFNGV</sequence>
<keyword evidence="3" id="KW-1185">Reference proteome</keyword>
<gene>
    <name evidence="2" type="ORF">AC578_7655</name>
</gene>
<comment type="caution">
    <text evidence="2">The sequence shown here is derived from an EMBL/GenBank/DDBJ whole genome shotgun (WGS) entry which is preliminary data.</text>
</comment>
<feature type="region of interest" description="Disordered" evidence="1">
    <location>
        <begin position="1"/>
        <end position="76"/>
    </location>
</feature>
<proteinExistence type="predicted"/>
<accession>A0A139H5X2</accession>
<name>A0A139H5X2_9PEZI</name>
<dbReference type="AlphaFoldDB" id="A0A139H5X2"/>